<dbReference type="PANTHER" id="PTHR46602">
    <property type="entry name" value="PROTEIN SUPPRESSOR OF GENE SILENCING 3"/>
    <property type="match status" value="1"/>
</dbReference>
<evidence type="ECO:0000259" key="22">
    <source>
        <dbReference type="Pfam" id="PF03468"/>
    </source>
</evidence>
<evidence type="ECO:0000256" key="15">
    <source>
        <dbReference type="ARBA" id="ARBA00058205"/>
    </source>
</evidence>
<evidence type="ECO:0000256" key="5">
    <source>
        <dbReference type="ARBA" id="ARBA00008324"/>
    </source>
</evidence>
<evidence type="ECO:0000259" key="21">
    <source>
        <dbReference type="Pfam" id="PF03061"/>
    </source>
</evidence>
<dbReference type="GO" id="GO:0006629">
    <property type="term" value="P:lipid metabolic process"/>
    <property type="evidence" value="ECO:0007669"/>
    <property type="project" value="UniProtKB-KW"/>
</dbReference>
<dbReference type="GO" id="GO:0005829">
    <property type="term" value="C:cytosol"/>
    <property type="evidence" value="ECO:0007669"/>
    <property type="project" value="UniProtKB-SubCell"/>
</dbReference>
<dbReference type="GO" id="GO:0160215">
    <property type="term" value="F:deacylase activity"/>
    <property type="evidence" value="ECO:0007669"/>
    <property type="project" value="UniProtKB-ARBA"/>
</dbReference>
<feature type="compositionally biased region" description="Acidic residues" evidence="20">
    <location>
        <begin position="178"/>
        <end position="210"/>
    </location>
</feature>
<dbReference type="GO" id="GO:0016788">
    <property type="term" value="F:hydrolase activity, acting on ester bonds"/>
    <property type="evidence" value="ECO:0007669"/>
    <property type="project" value="UniProtKB-ARBA"/>
</dbReference>
<dbReference type="Pfam" id="PF03061">
    <property type="entry name" value="4HBT"/>
    <property type="match status" value="1"/>
</dbReference>
<protein>
    <recommendedName>
        <fullName evidence="17">Acyl-coenzyme A thioesterase 13</fullName>
    </recommendedName>
    <alternativeName>
        <fullName evidence="18">Hotdog-fold thioesterase superfamily member 2</fullName>
    </alternativeName>
    <alternativeName>
        <fullName evidence="19">Thioesterase superfamily member 2</fullName>
    </alternativeName>
</protein>
<dbReference type="GO" id="GO:0005634">
    <property type="term" value="C:nucleus"/>
    <property type="evidence" value="ECO:0007669"/>
    <property type="project" value="UniProtKB-SubCell"/>
</dbReference>
<dbReference type="EMBL" id="JAGKQH010000002">
    <property type="protein sequence ID" value="KAG6604710.1"/>
    <property type="molecule type" value="Genomic_DNA"/>
</dbReference>
<feature type="region of interest" description="Disordered" evidence="20">
    <location>
        <begin position="172"/>
        <end position="211"/>
    </location>
</feature>
<keyword evidence="11" id="KW-0206">Cytoskeleton</keyword>
<dbReference type="PANTHER" id="PTHR46602:SF1">
    <property type="entry name" value="PROTEIN SUPPRESSOR OF GENE SILENCING 3"/>
    <property type="match status" value="1"/>
</dbReference>
<feature type="domain" description="Thioesterase" evidence="21">
    <location>
        <begin position="726"/>
        <end position="801"/>
    </location>
</feature>
<evidence type="ECO:0000256" key="8">
    <source>
        <dbReference type="ARBA" id="ARBA00022990"/>
    </source>
</evidence>
<proteinExistence type="inferred from homology"/>
<feature type="domain" description="Zinc finger-XS" evidence="23">
    <location>
        <begin position="250"/>
        <end position="288"/>
    </location>
</feature>
<evidence type="ECO:0000256" key="1">
    <source>
        <dbReference type="ARBA" id="ARBA00004123"/>
    </source>
</evidence>
<dbReference type="CDD" id="cd03443">
    <property type="entry name" value="PaaI_thioesterase"/>
    <property type="match status" value="1"/>
</dbReference>
<dbReference type="InterPro" id="IPR005380">
    <property type="entry name" value="XS_domain"/>
</dbReference>
<sequence length="817" mass="93589">MSSTRGRGKSFNSGTNNEKTPKASNVSEISTTPLDHLSQGVADVSLDSGHADGDWEVYAKKSRNKAGTNATKQWGAQYFSPKLPEMSQTSGTRNGGGRGKVSSKNWQPQYPDTRKMGRGNAWSQSRASESNYVAPQSVICPPLEHGWNWQSRAGSSQTKVSVDAQHKVDFISNSYPSDENEESDNAEDNDNDSDDLEDSDDDLLSDDFDSDASQKSYETRKKIRWFKKFFEILDSLTVDEINEPARQWHCPACQGGPGAIDWYRGLQPLMAHAKTKGSKRVKLHRELAELLDEELRRKGASIVPAGELFGKWKGLKDEEKDHEIVWPPMVIIMNTKLEQDVNEKWIGMGNPELLDYFSPYDPKKARHSYGPQGHRGMSALIFEPSARGYLNAERLHKHFIEQGTDRDAWDSRRRTLFYPGGKRQLYGFMAIKDDLDTFNQHMQGKSKMKFEMKSYQEMVVDQIKQMSEDNQQLTWLKYKVVKERSKSKAYEESLDKVCEKLRKTTEENRIVRQRTLMQHEEDKEEMQLQEQFFKEQMELLHKTREETEENFERMQQEEREKVKKQTNASHSTTDEYRSRAKEVAKFIKFQEKEMEDFVAEREELIKVHEEKMAAMKRRHWDEEVEVEKEFNAELTRLMEKYSPQNSKDAAEVQEGSDNLTDSEMEKIKTQLEKHNDDDRKVASAIDGLPLRFYEHFVMAGLRVDLIEPGRIVCTLKVPARLLNNNNSLHGGASASLVDCIGSAAIATMGSTTTGVSLEISLSYLDAAYLDEEIEMESKVLRMGRSIAVVNVELRRKDNGKIIVEGRHTKHLAISSKL</sequence>
<feature type="compositionally biased region" description="Polar residues" evidence="20">
    <location>
        <begin position="121"/>
        <end position="133"/>
    </location>
</feature>
<evidence type="ECO:0000256" key="18">
    <source>
        <dbReference type="ARBA" id="ARBA00081533"/>
    </source>
</evidence>
<keyword evidence="9" id="KW-0443">Lipid metabolism</keyword>
<reference evidence="24 25" key="1">
    <citation type="journal article" date="2021" name="Hortic Res">
        <title>The domestication of Cucurbita argyrosperma as revealed by the genome of its wild relative.</title>
        <authorList>
            <person name="Barrera-Redondo J."/>
            <person name="Sanchez-de la Vega G."/>
            <person name="Aguirre-Liguori J.A."/>
            <person name="Castellanos-Morales G."/>
            <person name="Gutierrez-Guerrero Y.T."/>
            <person name="Aguirre-Dugua X."/>
            <person name="Aguirre-Planter E."/>
            <person name="Tenaillon M.I."/>
            <person name="Lira-Saade R."/>
            <person name="Eguiarte L.E."/>
        </authorList>
    </citation>
    <scope>NUCLEOTIDE SEQUENCE [LARGE SCALE GENOMIC DNA]</scope>
    <source>
        <strain evidence="24">JBR-2021</strain>
    </source>
</reference>
<feature type="domain" description="XS" evidence="22">
    <location>
        <begin position="321"/>
        <end position="436"/>
    </location>
</feature>
<dbReference type="Pfam" id="PF03468">
    <property type="entry name" value="XS"/>
    <property type="match status" value="1"/>
</dbReference>
<dbReference type="InterPro" id="IPR003736">
    <property type="entry name" value="PAAI_dom"/>
</dbReference>
<comment type="similarity">
    <text evidence="5">Belongs to the thioesterase PaaI family.</text>
</comment>
<evidence type="ECO:0000256" key="4">
    <source>
        <dbReference type="ARBA" id="ARBA00004514"/>
    </source>
</evidence>
<dbReference type="GO" id="GO:0031047">
    <property type="term" value="P:regulatory ncRNA-mediated gene silencing"/>
    <property type="evidence" value="ECO:0007669"/>
    <property type="project" value="InterPro"/>
</dbReference>
<evidence type="ECO:0000256" key="6">
    <source>
        <dbReference type="ARBA" id="ARBA00022490"/>
    </source>
</evidence>
<evidence type="ECO:0000256" key="13">
    <source>
        <dbReference type="ARBA" id="ARBA00024022"/>
    </source>
</evidence>
<evidence type="ECO:0000256" key="16">
    <source>
        <dbReference type="ARBA" id="ARBA00064709"/>
    </source>
</evidence>
<feature type="region of interest" description="Disordered" evidence="20">
    <location>
        <begin position="554"/>
        <end position="576"/>
    </location>
</feature>
<comment type="similarity">
    <text evidence="13">Belongs to the SGS3 family.</text>
</comment>
<comment type="function">
    <text evidence="15">Catalyzes the hydrolysis of acyl-CoAs into free fatty acids and coenzyme A (CoASH), regulating their respective intracellular levels. Has acyl-CoA thioesterase activity towards medium (C12) and long-chain (C18) fatty acyl-CoA substrates. Can also hydrolyze 3-hydroxyphenylacetyl-CoA and 3,4-dihydroxyphenylacetyl-CoA (in vitro). May play a role in controlling adaptive thermogenesis.</text>
</comment>
<feature type="compositionally biased region" description="Polar residues" evidence="20">
    <location>
        <begin position="65"/>
        <end position="74"/>
    </location>
</feature>
<evidence type="ECO:0000313" key="25">
    <source>
        <dbReference type="Proteomes" id="UP000685013"/>
    </source>
</evidence>
<evidence type="ECO:0000256" key="17">
    <source>
        <dbReference type="ARBA" id="ARBA00067273"/>
    </source>
</evidence>
<comment type="subunit">
    <text evidence="16">Homotetramer. Interacts with PCTP.</text>
</comment>
<dbReference type="CDD" id="cd12266">
    <property type="entry name" value="RRM_like_XS"/>
    <property type="match status" value="1"/>
</dbReference>
<keyword evidence="25" id="KW-1185">Reference proteome</keyword>
<evidence type="ECO:0000256" key="3">
    <source>
        <dbReference type="ARBA" id="ARBA00004186"/>
    </source>
</evidence>
<feature type="non-terminal residue" evidence="24">
    <location>
        <position position="1"/>
    </location>
</feature>
<evidence type="ECO:0000259" key="23">
    <source>
        <dbReference type="Pfam" id="PF03470"/>
    </source>
</evidence>
<name>A0AAV6NXV6_9ROSI</name>
<evidence type="ECO:0000256" key="9">
    <source>
        <dbReference type="ARBA" id="ARBA00023098"/>
    </source>
</evidence>
<comment type="catalytic activity">
    <reaction evidence="14">
        <text>a fatty acyl-CoA + H2O = a fatty acid + CoA + H(+)</text>
        <dbReference type="Rhea" id="RHEA:16781"/>
        <dbReference type="ChEBI" id="CHEBI:15377"/>
        <dbReference type="ChEBI" id="CHEBI:15378"/>
        <dbReference type="ChEBI" id="CHEBI:28868"/>
        <dbReference type="ChEBI" id="CHEBI:57287"/>
        <dbReference type="ChEBI" id="CHEBI:77636"/>
    </reaction>
    <physiologicalReaction direction="left-to-right" evidence="14">
        <dbReference type="Rhea" id="RHEA:16782"/>
    </physiologicalReaction>
</comment>
<dbReference type="GO" id="GO:0051607">
    <property type="term" value="P:defense response to virus"/>
    <property type="evidence" value="ECO:0007669"/>
    <property type="project" value="InterPro"/>
</dbReference>
<organism evidence="24 25">
    <name type="scientific">Cucurbita argyrosperma subsp. sororia</name>
    <dbReference type="NCBI Taxonomy" id="37648"/>
    <lineage>
        <taxon>Eukaryota</taxon>
        <taxon>Viridiplantae</taxon>
        <taxon>Streptophyta</taxon>
        <taxon>Embryophyta</taxon>
        <taxon>Tracheophyta</taxon>
        <taxon>Spermatophyta</taxon>
        <taxon>Magnoliopsida</taxon>
        <taxon>eudicotyledons</taxon>
        <taxon>Gunneridae</taxon>
        <taxon>Pentapetalae</taxon>
        <taxon>rosids</taxon>
        <taxon>fabids</taxon>
        <taxon>Cucurbitales</taxon>
        <taxon>Cucurbitaceae</taxon>
        <taxon>Cucurbiteae</taxon>
        <taxon>Cucurbita</taxon>
    </lineage>
</organism>
<feature type="region of interest" description="Disordered" evidence="20">
    <location>
        <begin position="641"/>
        <end position="660"/>
    </location>
</feature>
<dbReference type="InterPro" id="IPR006683">
    <property type="entry name" value="Thioestr_dom"/>
</dbReference>
<gene>
    <name evidence="24" type="primary">SGS3-1</name>
    <name evidence="24" type="ORF">SDJN03_02027</name>
</gene>
<dbReference type="SMR" id="A0AAV6NXV6"/>
<dbReference type="Proteomes" id="UP000685013">
    <property type="component" value="Chromosome 2"/>
</dbReference>
<evidence type="ECO:0000256" key="19">
    <source>
        <dbReference type="ARBA" id="ARBA00083956"/>
    </source>
</evidence>
<evidence type="ECO:0000313" key="24">
    <source>
        <dbReference type="EMBL" id="KAG6604710.1"/>
    </source>
</evidence>
<dbReference type="GO" id="GO:0005819">
    <property type="term" value="C:spindle"/>
    <property type="evidence" value="ECO:0007669"/>
    <property type="project" value="UniProtKB-SubCell"/>
</dbReference>
<feature type="region of interest" description="Disordered" evidence="20">
    <location>
        <begin position="62"/>
        <end position="133"/>
    </location>
</feature>
<comment type="caution">
    <text evidence="24">The sequence shown here is derived from an EMBL/GenBank/DDBJ whole genome shotgun (WGS) entry which is preliminary data.</text>
</comment>
<feature type="compositionally biased region" description="Polar residues" evidence="20">
    <location>
        <begin position="1"/>
        <end position="33"/>
    </location>
</feature>
<comment type="subcellular location">
    <subcellularLocation>
        <location evidence="3">Cytoplasm</location>
        <location evidence="3">Cytoskeleton</location>
        <location evidence="3">Spindle</location>
    </subcellularLocation>
    <subcellularLocation>
        <location evidence="4">Cytoplasm</location>
        <location evidence="4">Cytosol</location>
    </subcellularLocation>
    <subcellularLocation>
        <location evidence="2">Mitochondrion</location>
    </subcellularLocation>
    <subcellularLocation>
        <location evidence="1">Nucleus</location>
    </subcellularLocation>
</comment>
<feature type="region of interest" description="Disordered" evidence="20">
    <location>
        <begin position="1"/>
        <end position="34"/>
    </location>
</feature>
<dbReference type="FunFam" id="3.10.129.10:FF:000021">
    <property type="entry name" value="Acyl-coenzyme A thioesterase 13"/>
    <property type="match status" value="1"/>
</dbReference>
<keyword evidence="7" id="KW-0378">Hydrolase</keyword>
<evidence type="ECO:0000256" key="20">
    <source>
        <dbReference type="SAM" id="MobiDB-lite"/>
    </source>
</evidence>
<dbReference type="AlphaFoldDB" id="A0AAV6NXV6"/>
<evidence type="ECO:0000256" key="14">
    <source>
        <dbReference type="ARBA" id="ARBA00052976"/>
    </source>
</evidence>
<evidence type="ECO:0000256" key="10">
    <source>
        <dbReference type="ARBA" id="ARBA00023128"/>
    </source>
</evidence>
<keyword evidence="12" id="KW-0539">Nucleus</keyword>
<evidence type="ECO:0000256" key="7">
    <source>
        <dbReference type="ARBA" id="ARBA00022801"/>
    </source>
</evidence>
<dbReference type="GO" id="GO:0005739">
    <property type="term" value="C:mitochondrion"/>
    <property type="evidence" value="ECO:0007669"/>
    <property type="project" value="UniProtKB-SubCell"/>
</dbReference>
<keyword evidence="8" id="KW-0007">Acetylation</keyword>
<keyword evidence="10" id="KW-0496">Mitochondrion</keyword>
<dbReference type="InterPro" id="IPR044287">
    <property type="entry name" value="SGS3"/>
</dbReference>
<dbReference type="InterPro" id="IPR005381">
    <property type="entry name" value="Znf-XS_domain"/>
</dbReference>
<dbReference type="Pfam" id="PF03470">
    <property type="entry name" value="zf-XS"/>
    <property type="match status" value="1"/>
</dbReference>
<evidence type="ECO:0000256" key="2">
    <source>
        <dbReference type="ARBA" id="ARBA00004173"/>
    </source>
</evidence>
<keyword evidence="6" id="KW-0963">Cytoplasm</keyword>
<evidence type="ECO:0000256" key="12">
    <source>
        <dbReference type="ARBA" id="ARBA00023242"/>
    </source>
</evidence>
<feature type="compositionally biased region" description="Basic and acidic residues" evidence="20">
    <location>
        <begin position="554"/>
        <end position="563"/>
    </location>
</feature>
<accession>A0AAV6NXV6</accession>
<evidence type="ECO:0000256" key="11">
    <source>
        <dbReference type="ARBA" id="ARBA00023212"/>
    </source>
</evidence>
<dbReference type="NCBIfam" id="TIGR00369">
    <property type="entry name" value="unchar_dom_1"/>
    <property type="match status" value="1"/>
</dbReference>